<organism evidence="1">
    <name type="scientific">Tanacetum cinerariifolium</name>
    <name type="common">Dalmatian daisy</name>
    <name type="synonym">Chrysanthemum cinerariifolium</name>
    <dbReference type="NCBI Taxonomy" id="118510"/>
    <lineage>
        <taxon>Eukaryota</taxon>
        <taxon>Viridiplantae</taxon>
        <taxon>Streptophyta</taxon>
        <taxon>Embryophyta</taxon>
        <taxon>Tracheophyta</taxon>
        <taxon>Spermatophyta</taxon>
        <taxon>Magnoliopsida</taxon>
        <taxon>eudicotyledons</taxon>
        <taxon>Gunneridae</taxon>
        <taxon>Pentapetalae</taxon>
        <taxon>asterids</taxon>
        <taxon>campanulids</taxon>
        <taxon>Asterales</taxon>
        <taxon>Asteraceae</taxon>
        <taxon>Asteroideae</taxon>
        <taxon>Anthemideae</taxon>
        <taxon>Anthemidinae</taxon>
        <taxon>Tanacetum</taxon>
    </lineage>
</organism>
<name>A0A6L2MD91_TANCI</name>
<dbReference type="EMBL" id="BKCJ010006117">
    <property type="protein sequence ID" value="GEU70464.1"/>
    <property type="molecule type" value="Genomic_DNA"/>
</dbReference>
<reference evidence="1" key="1">
    <citation type="journal article" date="2019" name="Sci. Rep.">
        <title>Draft genome of Tanacetum cinerariifolium, the natural source of mosquito coil.</title>
        <authorList>
            <person name="Yamashiro T."/>
            <person name="Shiraishi A."/>
            <person name="Satake H."/>
            <person name="Nakayama K."/>
        </authorList>
    </citation>
    <scope>NUCLEOTIDE SEQUENCE</scope>
</reference>
<sequence length="181" mass="21388">MAQQPQRDVPQDQLCPPNKRFDLIHANKKFDLVNLQCPNESKILVDFLNNHPLRLCIAASAFVPLIYIHQLWYTLKIDDAKDIFKFFLDTKELTLTLADFRRMESYQQKVNLTAPTIIFPGIERNCLPSILNRVLEMLKKYNKDVKYGYADPSPNDADAEYLPFFKEYIKDRLKHHDQMRR</sequence>
<comment type="caution">
    <text evidence="1">The sequence shown here is derived from an EMBL/GenBank/DDBJ whole genome shotgun (WGS) entry which is preliminary data.</text>
</comment>
<proteinExistence type="predicted"/>
<protein>
    <submittedName>
        <fullName evidence="1">Uncharacterized protein</fullName>
    </submittedName>
</protein>
<gene>
    <name evidence="1" type="ORF">Tci_042442</name>
</gene>
<accession>A0A6L2MD91</accession>
<evidence type="ECO:0000313" key="1">
    <source>
        <dbReference type="EMBL" id="GEU70464.1"/>
    </source>
</evidence>
<dbReference type="AlphaFoldDB" id="A0A6L2MD91"/>